<dbReference type="STRING" id="641665.GCA_002104455_03518"/>
<keyword evidence="7" id="KW-1185">Reference proteome</keyword>
<evidence type="ECO:0000256" key="2">
    <source>
        <dbReference type="ARBA" id="ARBA00022692"/>
    </source>
</evidence>
<dbReference type="OrthoDB" id="9788219at2"/>
<keyword evidence="4 5" id="KW-0472">Membrane</keyword>
<gene>
    <name evidence="5" type="primary">yciB</name>
    <name evidence="6" type="ORF">SAMN05216262_10886</name>
</gene>
<dbReference type="NCBIfam" id="NF001324">
    <property type="entry name" value="PRK00259.1-2"/>
    <property type="match status" value="1"/>
</dbReference>
<reference evidence="7" key="1">
    <citation type="submission" date="2016-10" db="EMBL/GenBank/DDBJ databases">
        <authorList>
            <person name="Varghese N."/>
            <person name="Submissions S."/>
        </authorList>
    </citation>
    <scope>NUCLEOTIDE SEQUENCE [LARGE SCALE GENOMIC DNA]</scope>
    <source>
        <strain evidence="7">CGMCC 1.9127</strain>
    </source>
</reference>
<dbReference type="Pfam" id="PF04279">
    <property type="entry name" value="IspA"/>
    <property type="match status" value="1"/>
</dbReference>
<evidence type="ECO:0000313" key="6">
    <source>
        <dbReference type="EMBL" id="SEL26875.1"/>
    </source>
</evidence>
<organism evidence="6 7">
    <name type="scientific">Colwellia chukchiensis</name>
    <dbReference type="NCBI Taxonomy" id="641665"/>
    <lineage>
        <taxon>Bacteria</taxon>
        <taxon>Pseudomonadati</taxon>
        <taxon>Pseudomonadota</taxon>
        <taxon>Gammaproteobacteria</taxon>
        <taxon>Alteromonadales</taxon>
        <taxon>Colwelliaceae</taxon>
        <taxon>Colwellia</taxon>
    </lineage>
</organism>
<feature type="transmembrane region" description="Helical" evidence="5">
    <location>
        <begin position="22"/>
        <end position="42"/>
    </location>
</feature>
<evidence type="ECO:0000256" key="1">
    <source>
        <dbReference type="ARBA" id="ARBA00022475"/>
    </source>
</evidence>
<dbReference type="EMBL" id="FOBI01000008">
    <property type="protein sequence ID" value="SEL26875.1"/>
    <property type="molecule type" value="Genomic_DNA"/>
</dbReference>
<keyword evidence="3 5" id="KW-1133">Transmembrane helix</keyword>
<evidence type="ECO:0000313" key="7">
    <source>
        <dbReference type="Proteomes" id="UP000199297"/>
    </source>
</evidence>
<dbReference type="InterPro" id="IPR006008">
    <property type="entry name" value="YciB"/>
</dbReference>
<feature type="transmembrane region" description="Helical" evidence="5">
    <location>
        <begin position="80"/>
        <end position="100"/>
    </location>
</feature>
<dbReference type="HAMAP" id="MF_00189">
    <property type="entry name" value="YciB"/>
    <property type="match status" value="1"/>
</dbReference>
<dbReference type="NCBIfam" id="TIGR00997">
    <property type="entry name" value="ispZ"/>
    <property type="match status" value="1"/>
</dbReference>
<evidence type="ECO:0000256" key="4">
    <source>
        <dbReference type="ARBA" id="ARBA00023136"/>
    </source>
</evidence>
<dbReference type="AlphaFoldDB" id="A0A1H7NV40"/>
<keyword evidence="1 5" id="KW-1003">Cell membrane</keyword>
<comment type="function">
    <text evidence="5">Plays a role in cell envelope biogenesis, maintenance of cell envelope integrity and membrane homeostasis.</text>
</comment>
<feature type="transmembrane region" description="Helical" evidence="5">
    <location>
        <begin position="151"/>
        <end position="172"/>
    </location>
</feature>
<proteinExistence type="inferred from homology"/>
<dbReference type="NCBIfam" id="NF001325">
    <property type="entry name" value="PRK00259.1-3"/>
    <property type="match status" value="1"/>
</dbReference>
<feature type="transmembrane region" description="Helical" evidence="5">
    <location>
        <begin position="51"/>
        <end position="68"/>
    </location>
</feature>
<keyword evidence="2 5" id="KW-0812">Transmembrane</keyword>
<accession>A0A1H7NV40</accession>
<comment type="similarity">
    <text evidence="5">Belongs to the YciB family.</text>
</comment>
<name>A0A1H7NV40_9GAMM</name>
<evidence type="ECO:0000256" key="5">
    <source>
        <dbReference type="HAMAP-Rule" id="MF_00189"/>
    </source>
</evidence>
<protein>
    <recommendedName>
        <fullName evidence="5">Inner membrane-spanning protein YciB</fullName>
    </recommendedName>
</protein>
<keyword evidence="5" id="KW-0997">Cell inner membrane</keyword>
<dbReference type="Proteomes" id="UP000199297">
    <property type="component" value="Unassembled WGS sequence"/>
</dbReference>
<dbReference type="RefSeq" id="WP_085285016.1">
    <property type="nucleotide sequence ID" value="NZ_FOBI01000008.1"/>
</dbReference>
<dbReference type="GO" id="GO:0005886">
    <property type="term" value="C:plasma membrane"/>
    <property type="evidence" value="ECO:0007669"/>
    <property type="project" value="UniProtKB-SubCell"/>
</dbReference>
<dbReference type="PANTHER" id="PTHR36917:SF1">
    <property type="entry name" value="INNER MEMBRANE-SPANNING PROTEIN YCIB"/>
    <property type="match status" value="1"/>
</dbReference>
<comment type="subcellular location">
    <subcellularLocation>
        <location evidence="5">Cell inner membrane</location>
        <topology evidence="5">Multi-pass membrane protein</topology>
    </subcellularLocation>
</comment>
<sequence>MHAFLEYIPLVIFFVAYKFADIYWATASLIVASAVQLIYFLIKKQPIPKRNLIFFALIVIFGGLTIFLHDDTFLKWKVTIIQGIFAFVLIVSQTVFNKNIIKEFLGEALTLPEKIWNNLNLAWALFFALCGFLNWYIAFNFSLETWVNFKVFGLTAMTFIFAIGSVLSLYKYMPDEQKKEK</sequence>
<feature type="transmembrane region" description="Helical" evidence="5">
    <location>
        <begin position="121"/>
        <end position="139"/>
    </location>
</feature>
<evidence type="ECO:0000256" key="3">
    <source>
        <dbReference type="ARBA" id="ARBA00022989"/>
    </source>
</evidence>
<dbReference type="PANTHER" id="PTHR36917">
    <property type="entry name" value="INTRACELLULAR SEPTATION PROTEIN A-RELATED"/>
    <property type="match status" value="1"/>
</dbReference>